<evidence type="ECO:0000256" key="18">
    <source>
        <dbReference type="PIRSR" id="PIRSR600823-5"/>
    </source>
</evidence>
<dbReference type="InterPro" id="IPR033905">
    <property type="entry name" value="Secretory_peroxidase"/>
</dbReference>
<dbReference type="PROSITE" id="PS00436">
    <property type="entry name" value="PEROXIDASE_2"/>
    <property type="match status" value="1"/>
</dbReference>
<proteinExistence type="inferred from homology"/>
<dbReference type="PROSITE" id="PS50873">
    <property type="entry name" value="PEROXIDASE_4"/>
    <property type="match status" value="1"/>
</dbReference>
<comment type="function">
    <text evidence="2">Removal of H(2)O(2), oxidation of toxic reductants, biosynthesis and degradation of lignin, suberization, auxin catabolism, response to environmental stresses such as wounding, pathogen attack and oxidative stress. These functions might be dependent on each isozyme/isoform in each plant tissue.</text>
</comment>
<dbReference type="PANTHER" id="PTHR31517">
    <property type="match status" value="1"/>
</dbReference>
<feature type="binding site" evidence="15">
    <location>
        <position position="143"/>
    </location>
    <ligand>
        <name>substrate</name>
    </ligand>
</feature>
<keyword evidence="10" id="KW-0560">Oxidoreductase</keyword>
<dbReference type="Proteomes" id="UP001162972">
    <property type="component" value="Chromosome 15Z"/>
</dbReference>
<reference evidence="20 21" key="1">
    <citation type="journal article" date="2023" name="Int. J. Mol. Sci.">
        <title>De Novo Assembly and Annotation of 11 Diverse Shrub Willow (Salix) Genomes Reveals Novel Gene Organization in Sex-Linked Regions.</title>
        <authorList>
            <person name="Hyden B."/>
            <person name="Feng K."/>
            <person name="Yates T.B."/>
            <person name="Jawdy S."/>
            <person name="Cereghino C."/>
            <person name="Smart L.B."/>
            <person name="Muchero W."/>
        </authorList>
    </citation>
    <scope>NUCLEOTIDE SEQUENCE [LARGE SCALE GENOMIC DNA]</scope>
    <source>
        <tissue evidence="20">Shoot tip</tissue>
    </source>
</reference>
<evidence type="ECO:0000256" key="10">
    <source>
        <dbReference type="ARBA" id="ARBA00023002"/>
    </source>
</evidence>
<dbReference type="SUPFAM" id="SSF48113">
    <property type="entry name" value="Heme-dependent peroxidases"/>
    <property type="match status" value="1"/>
</dbReference>
<keyword evidence="9 16" id="KW-0106">Calcium</keyword>
<evidence type="ECO:0000256" key="3">
    <source>
        <dbReference type="ARBA" id="ARBA00006873"/>
    </source>
</evidence>
<evidence type="ECO:0000256" key="1">
    <source>
        <dbReference type="ARBA" id="ARBA00000189"/>
    </source>
</evidence>
<evidence type="ECO:0000256" key="12">
    <source>
        <dbReference type="ARBA" id="ARBA00023157"/>
    </source>
</evidence>
<evidence type="ECO:0000256" key="14">
    <source>
        <dbReference type="PIRSR" id="PIRSR600823-1"/>
    </source>
</evidence>
<keyword evidence="21" id="KW-1185">Reference proteome</keyword>
<evidence type="ECO:0000256" key="16">
    <source>
        <dbReference type="PIRSR" id="PIRSR600823-3"/>
    </source>
</evidence>
<feature type="binding site" evidence="16">
    <location>
        <position position="75"/>
    </location>
    <ligand>
        <name>Ca(2+)</name>
        <dbReference type="ChEBI" id="CHEBI:29108"/>
        <label>1</label>
    </ligand>
</feature>
<evidence type="ECO:0000259" key="19">
    <source>
        <dbReference type="PROSITE" id="PS50873"/>
    </source>
</evidence>
<dbReference type="PROSITE" id="PS00435">
    <property type="entry name" value="PEROXIDASE_1"/>
    <property type="match status" value="1"/>
</dbReference>
<keyword evidence="11 16" id="KW-0408">Iron</keyword>
<dbReference type="CDD" id="cd00693">
    <property type="entry name" value="secretory_peroxidase"/>
    <property type="match status" value="1"/>
</dbReference>
<dbReference type="InterPro" id="IPR019794">
    <property type="entry name" value="Peroxidases_AS"/>
</dbReference>
<feature type="active site" description="Proton acceptor" evidence="14">
    <location>
        <position position="69"/>
    </location>
</feature>
<keyword evidence="13" id="KW-0376">Hydrogen peroxide</keyword>
<evidence type="ECO:0000256" key="8">
    <source>
        <dbReference type="ARBA" id="ARBA00022723"/>
    </source>
</evidence>
<evidence type="ECO:0000256" key="17">
    <source>
        <dbReference type="PIRSR" id="PIRSR600823-4"/>
    </source>
</evidence>
<feature type="binding site" evidence="16">
    <location>
        <position position="79"/>
    </location>
    <ligand>
        <name>Ca(2+)</name>
        <dbReference type="ChEBI" id="CHEBI:29108"/>
        <label>1</label>
    </ligand>
</feature>
<evidence type="ECO:0000313" key="20">
    <source>
        <dbReference type="EMBL" id="KAJ6410555.1"/>
    </source>
</evidence>
<evidence type="ECO:0000256" key="13">
    <source>
        <dbReference type="ARBA" id="ARBA00023324"/>
    </source>
</evidence>
<gene>
    <name evidence="20" type="ORF">OIU84_007327</name>
</gene>
<keyword evidence="12 18" id="KW-1015">Disulfide bond</keyword>
<dbReference type="InterPro" id="IPR002016">
    <property type="entry name" value="Haem_peroxidase"/>
</dbReference>
<dbReference type="InterPro" id="IPR010255">
    <property type="entry name" value="Haem_peroxidase_sf"/>
</dbReference>
<organism evidence="20 21">
    <name type="scientific">Salix udensis</name>
    <dbReference type="NCBI Taxonomy" id="889485"/>
    <lineage>
        <taxon>Eukaryota</taxon>
        <taxon>Viridiplantae</taxon>
        <taxon>Streptophyta</taxon>
        <taxon>Embryophyta</taxon>
        <taxon>Tracheophyta</taxon>
        <taxon>Spermatophyta</taxon>
        <taxon>Magnoliopsida</taxon>
        <taxon>eudicotyledons</taxon>
        <taxon>Gunneridae</taxon>
        <taxon>Pentapetalae</taxon>
        <taxon>rosids</taxon>
        <taxon>fabids</taxon>
        <taxon>Malpighiales</taxon>
        <taxon>Salicaceae</taxon>
        <taxon>Saliceae</taxon>
        <taxon>Salix</taxon>
    </lineage>
</organism>
<dbReference type="GO" id="GO:0046872">
    <property type="term" value="F:metal ion binding"/>
    <property type="evidence" value="ECO:0007669"/>
    <property type="project" value="UniProtKB-KW"/>
</dbReference>
<dbReference type="AlphaFoldDB" id="A0AAD6JSU7"/>
<feature type="site" description="Transition state stabilizer" evidence="17">
    <location>
        <position position="65"/>
    </location>
</feature>
<evidence type="ECO:0000256" key="15">
    <source>
        <dbReference type="PIRSR" id="PIRSR600823-2"/>
    </source>
</evidence>
<dbReference type="PANTHER" id="PTHR31517:SF59">
    <property type="entry name" value="PEROXIDASE"/>
    <property type="match status" value="1"/>
</dbReference>
<comment type="similarity">
    <text evidence="3">Belongs to the peroxidase family. Ascorbate peroxidase subfamily.</text>
</comment>
<dbReference type="Gene3D" id="1.10.420.10">
    <property type="entry name" value="Peroxidase, domain 2"/>
    <property type="match status" value="1"/>
</dbReference>
<feature type="binding site" evidence="16">
    <location>
        <position position="77"/>
    </location>
    <ligand>
        <name>Ca(2+)</name>
        <dbReference type="ChEBI" id="CHEBI:29108"/>
        <label>1</label>
    </ligand>
</feature>
<dbReference type="Gene3D" id="1.10.520.10">
    <property type="match status" value="2"/>
</dbReference>
<comment type="cofactor">
    <cofactor evidence="16">
        <name>heme b</name>
        <dbReference type="ChEBI" id="CHEBI:60344"/>
    </cofactor>
    <text evidence="16">Binds 1 heme b (iron(II)-protoporphyrin IX) group per subunit.</text>
</comment>
<feature type="disulfide bond" evidence="18">
    <location>
        <begin position="180"/>
        <end position="212"/>
    </location>
</feature>
<evidence type="ECO:0000256" key="9">
    <source>
        <dbReference type="ARBA" id="ARBA00022837"/>
    </source>
</evidence>
<keyword evidence="6" id="KW-0575">Peroxidase</keyword>
<dbReference type="InterPro" id="IPR019793">
    <property type="entry name" value="Peroxidases_heam-ligand_BS"/>
</dbReference>
<dbReference type="InterPro" id="IPR000823">
    <property type="entry name" value="Peroxidase_pln"/>
</dbReference>
<name>A0AAD6JSU7_9ROSI</name>
<evidence type="ECO:0000256" key="4">
    <source>
        <dbReference type="ARBA" id="ARBA00012313"/>
    </source>
</evidence>
<dbReference type="PRINTS" id="PR00458">
    <property type="entry name" value="PEROXIDASE"/>
</dbReference>
<dbReference type="Pfam" id="PF00141">
    <property type="entry name" value="peroxidase"/>
    <property type="match status" value="1"/>
</dbReference>
<evidence type="ECO:0000313" key="21">
    <source>
        <dbReference type="Proteomes" id="UP001162972"/>
    </source>
</evidence>
<dbReference type="EC" id="1.11.1.7" evidence="4"/>
<evidence type="ECO:0000256" key="2">
    <source>
        <dbReference type="ARBA" id="ARBA00002322"/>
    </source>
</evidence>
<feature type="binding site" evidence="16">
    <location>
        <position position="73"/>
    </location>
    <ligand>
        <name>Ca(2+)</name>
        <dbReference type="ChEBI" id="CHEBI:29108"/>
        <label>1</label>
    </ligand>
</feature>
<feature type="disulfide bond" evidence="18">
    <location>
        <begin position="36"/>
        <end position="97"/>
    </location>
</feature>
<evidence type="ECO:0000256" key="7">
    <source>
        <dbReference type="ARBA" id="ARBA00022617"/>
    </source>
</evidence>
<keyword evidence="5" id="KW-0964">Secreted</keyword>
<feature type="binding site" description="axial binding residue" evidence="16">
    <location>
        <position position="173"/>
    </location>
    <ligand>
        <name>heme b</name>
        <dbReference type="ChEBI" id="CHEBI:60344"/>
    </ligand>
    <ligandPart>
        <name>Fe</name>
        <dbReference type="ChEBI" id="CHEBI:18248"/>
    </ligandPart>
</feature>
<keyword evidence="8 16" id="KW-0479">Metal-binding</keyword>
<dbReference type="GO" id="GO:0006979">
    <property type="term" value="P:response to oxidative stress"/>
    <property type="evidence" value="ECO:0007669"/>
    <property type="project" value="InterPro"/>
</dbReference>
<evidence type="ECO:0000256" key="6">
    <source>
        <dbReference type="ARBA" id="ARBA00022559"/>
    </source>
</evidence>
<accession>A0AAD6JSU7</accession>
<sequence length="229" mass="24236">MKVEAAFLTLALGFISVNFGGFCYGALQVGFYRGKCGFADVEAIVAGVITAQFFRDPSTVAALLRLQFHDCFVNGCDASILVDGISNQAKIAVENACPGVVSCADLIAIATRDVVFLSGGGRYDVQTGRRDGLVSVAKNVSLPGPAISVPEAIAAFSDKGLTVTDMVLLLGAHSVGFAHCSFIRDRLFNFENTGRPDPSMDPFLANILGSRCPPFATVDNTVNLDQKFI</sequence>
<comment type="catalytic activity">
    <reaction evidence="1">
        <text>2 a phenolic donor + H2O2 = 2 a phenolic radical donor + 2 H2O</text>
        <dbReference type="Rhea" id="RHEA:56136"/>
        <dbReference type="ChEBI" id="CHEBI:15377"/>
        <dbReference type="ChEBI" id="CHEBI:16240"/>
        <dbReference type="ChEBI" id="CHEBI:139520"/>
        <dbReference type="ChEBI" id="CHEBI:139521"/>
        <dbReference type="EC" id="1.11.1.7"/>
    </reaction>
</comment>
<feature type="disulfide bond" evidence="18">
    <location>
        <begin position="71"/>
        <end position="76"/>
    </location>
</feature>
<dbReference type="PRINTS" id="PR00461">
    <property type="entry name" value="PLPEROXIDASE"/>
</dbReference>
<evidence type="ECO:0000256" key="11">
    <source>
        <dbReference type="ARBA" id="ARBA00023004"/>
    </source>
</evidence>
<feature type="domain" description="Plant heme peroxidase family profile" evidence="19">
    <location>
        <begin position="26"/>
        <end position="229"/>
    </location>
</feature>
<dbReference type="EMBL" id="JAPFFJ010000014">
    <property type="protein sequence ID" value="KAJ6410555.1"/>
    <property type="molecule type" value="Genomic_DNA"/>
</dbReference>
<evidence type="ECO:0000256" key="5">
    <source>
        <dbReference type="ARBA" id="ARBA00022525"/>
    </source>
</evidence>
<dbReference type="GO" id="GO:0042744">
    <property type="term" value="P:hydrogen peroxide catabolic process"/>
    <property type="evidence" value="ECO:0007669"/>
    <property type="project" value="UniProtKB-KW"/>
</dbReference>
<feature type="binding site" evidence="16">
    <location>
        <position position="70"/>
    </location>
    <ligand>
        <name>Ca(2+)</name>
        <dbReference type="ChEBI" id="CHEBI:29108"/>
        <label>1</label>
    </ligand>
</feature>
<comment type="cofactor">
    <cofactor evidence="16">
        <name>Ca(2+)</name>
        <dbReference type="ChEBI" id="CHEBI:29108"/>
    </cofactor>
    <text evidence="16">Binds 2 calcium ions per subunit.</text>
</comment>
<keyword evidence="7" id="KW-0349">Heme</keyword>
<feature type="binding site" evidence="16">
    <location>
        <position position="225"/>
    </location>
    <ligand>
        <name>Ca(2+)</name>
        <dbReference type="ChEBI" id="CHEBI:29108"/>
        <label>2</label>
    </ligand>
</feature>
<comment type="caution">
    <text evidence="20">The sequence shown here is derived from an EMBL/GenBank/DDBJ whole genome shotgun (WGS) entry which is preliminary data.</text>
</comment>
<dbReference type="GO" id="GO:0140825">
    <property type="term" value="F:lactoperoxidase activity"/>
    <property type="evidence" value="ECO:0007669"/>
    <property type="project" value="UniProtKB-EC"/>
</dbReference>
<protein>
    <recommendedName>
        <fullName evidence="4">peroxidase</fullName>
        <ecNumber evidence="4">1.11.1.7</ecNumber>
    </recommendedName>
</protein>
<dbReference type="GO" id="GO:0020037">
    <property type="term" value="F:heme binding"/>
    <property type="evidence" value="ECO:0007669"/>
    <property type="project" value="InterPro"/>
</dbReference>